<protein>
    <submittedName>
        <fullName evidence="2">Uncharacterized protein</fullName>
    </submittedName>
</protein>
<organism evidence="2 3">
    <name type="scientific">Hyalangium minutum</name>
    <dbReference type="NCBI Taxonomy" id="394096"/>
    <lineage>
        <taxon>Bacteria</taxon>
        <taxon>Pseudomonadati</taxon>
        <taxon>Myxococcota</taxon>
        <taxon>Myxococcia</taxon>
        <taxon>Myxococcales</taxon>
        <taxon>Cystobacterineae</taxon>
        <taxon>Archangiaceae</taxon>
        <taxon>Hyalangium</taxon>
    </lineage>
</organism>
<name>A0A085WH28_9BACT</name>
<keyword evidence="3" id="KW-1185">Reference proteome</keyword>
<dbReference type="EMBL" id="JMCB01000008">
    <property type="protein sequence ID" value="KFE66991.1"/>
    <property type="molecule type" value="Genomic_DNA"/>
</dbReference>
<proteinExistence type="predicted"/>
<accession>A0A085WH28</accession>
<sequence length="94" mass="9995">MGLLRQLHQRLRVVQAPERLVKGADAGFQVGLLLQQRLGLGVVVPEGGLRGVTLDQRDAGPLAVEVKDAPGARAGAPEGCRSSPSCRSPWCFPR</sequence>
<gene>
    <name evidence="2" type="ORF">DB31_8344</name>
</gene>
<evidence type="ECO:0000313" key="2">
    <source>
        <dbReference type="EMBL" id="KFE66991.1"/>
    </source>
</evidence>
<evidence type="ECO:0000256" key="1">
    <source>
        <dbReference type="SAM" id="MobiDB-lite"/>
    </source>
</evidence>
<evidence type="ECO:0000313" key="3">
    <source>
        <dbReference type="Proteomes" id="UP000028725"/>
    </source>
</evidence>
<dbReference type="Proteomes" id="UP000028725">
    <property type="component" value="Unassembled WGS sequence"/>
</dbReference>
<dbReference type="AlphaFoldDB" id="A0A085WH28"/>
<feature type="region of interest" description="Disordered" evidence="1">
    <location>
        <begin position="70"/>
        <end position="94"/>
    </location>
</feature>
<reference evidence="2 3" key="1">
    <citation type="submission" date="2014-04" db="EMBL/GenBank/DDBJ databases">
        <title>Genome assembly of Hyalangium minutum DSM 14724.</title>
        <authorList>
            <person name="Sharma G."/>
            <person name="Subramanian S."/>
        </authorList>
    </citation>
    <scope>NUCLEOTIDE SEQUENCE [LARGE SCALE GENOMIC DNA]</scope>
    <source>
        <strain evidence="2 3">DSM 14724</strain>
    </source>
</reference>
<feature type="compositionally biased region" description="Low complexity" evidence="1">
    <location>
        <begin position="80"/>
        <end position="94"/>
    </location>
</feature>
<comment type="caution">
    <text evidence="2">The sequence shown here is derived from an EMBL/GenBank/DDBJ whole genome shotgun (WGS) entry which is preliminary data.</text>
</comment>